<proteinExistence type="predicted"/>
<feature type="region of interest" description="Disordered" evidence="1">
    <location>
        <begin position="1"/>
        <end position="85"/>
    </location>
</feature>
<evidence type="ECO:0000256" key="1">
    <source>
        <dbReference type="SAM" id="MobiDB-lite"/>
    </source>
</evidence>
<sequence length="85" mass="9575">MLLRVSLAAGISTPRSKGVAVMGGRQDKRQEPGKGREEQQRPHRPGQDPVHPEPGAPARGKSPDEIKRREDDPLREERDLRDEDF</sequence>
<evidence type="ECO:0000313" key="2">
    <source>
        <dbReference type="EMBL" id="XDV61822.1"/>
    </source>
</evidence>
<dbReference type="RefSeq" id="WP_234381891.1">
    <property type="nucleotide sequence ID" value="NZ_CP165727.1"/>
</dbReference>
<organism evidence="2">
    <name type="scientific">Streptomyces sp. R33</name>
    <dbReference type="NCBI Taxonomy" id="3238629"/>
    <lineage>
        <taxon>Bacteria</taxon>
        <taxon>Bacillati</taxon>
        <taxon>Actinomycetota</taxon>
        <taxon>Actinomycetes</taxon>
        <taxon>Kitasatosporales</taxon>
        <taxon>Streptomycetaceae</taxon>
        <taxon>Streptomyces</taxon>
    </lineage>
</organism>
<reference evidence="2" key="1">
    <citation type="submission" date="2024-08" db="EMBL/GenBank/DDBJ databases">
        <authorList>
            <person name="Yu S.T."/>
        </authorList>
    </citation>
    <scope>NUCLEOTIDE SEQUENCE</scope>
    <source>
        <strain evidence="2">R33</strain>
    </source>
</reference>
<name>A0AB39XZZ6_9ACTN</name>
<feature type="compositionally biased region" description="Basic and acidic residues" evidence="1">
    <location>
        <begin position="61"/>
        <end position="85"/>
    </location>
</feature>
<protein>
    <submittedName>
        <fullName evidence="2">Uncharacterized protein</fullName>
    </submittedName>
</protein>
<gene>
    <name evidence="2" type="ORF">AB5J51_02130</name>
</gene>
<dbReference type="AlphaFoldDB" id="A0AB39XZZ6"/>
<accession>A0AB39XZZ6</accession>
<dbReference type="EMBL" id="CP165727">
    <property type="protein sequence ID" value="XDV61822.1"/>
    <property type="molecule type" value="Genomic_DNA"/>
</dbReference>
<feature type="compositionally biased region" description="Basic and acidic residues" evidence="1">
    <location>
        <begin position="25"/>
        <end position="41"/>
    </location>
</feature>